<comment type="caution">
    <text evidence="1">The sequence shown here is derived from an EMBL/GenBank/DDBJ whole genome shotgun (WGS) entry which is preliminary data.</text>
</comment>
<evidence type="ECO:0000313" key="2">
    <source>
        <dbReference type="Proteomes" id="UP001162992"/>
    </source>
</evidence>
<keyword evidence="2" id="KW-1185">Reference proteome</keyword>
<dbReference type="Proteomes" id="UP001162992">
    <property type="component" value="Chromosome 16"/>
</dbReference>
<proteinExistence type="predicted"/>
<dbReference type="EMBL" id="CM055107">
    <property type="protein sequence ID" value="KAJ7527794.1"/>
    <property type="molecule type" value="Genomic_DNA"/>
</dbReference>
<name>A0ACC2BDC2_DIPCM</name>
<reference evidence="2" key="1">
    <citation type="journal article" date="2024" name="Proc. Natl. Acad. Sci. U.S.A.">
        <title>Extraordinary preservation of gene collinearity over three hundred million years revealed in homosporous lycophytes.</title>
        <authorList>
            <person name="Li C."/>
            <person name="Wickell D."/>
            <person name="Kuo L.Y."/>
            <person name="Chen X."/>
            <person name="Nie B."/>
            <person name="Liao X."/>
            <person name="Peng D."/>
            <person name="Ji J."/>
            <person name="Jenkins J."/>
            <person name="Williams M."/>
            <person name="Shu S."/>
            <person name="Plott C."/>
            <person name="Barry K."/>
            <person name="Rajasekar S."/>
            <person name="Grimwood J."/>
            <person name="Han X."/>
            <person name="Sun S."/>
            <person name="Hou Z."/>
            <person name="He W."/>
            <person name="Dai G."/>
            <person name="Sun C."/>
            <person name="Schmutz J."/>
            <person name="Leebens-Mack J.H."/>
            <person name="Li F.W."/>
            <person name="Wang L."/>
        </authorList>
    </citation>
    <scope>NUCLEOTIDE SEQUENCE [LARGE SCALE GENOMIC DNA]</scope>
    <source>
        <strain evidence="2">cv. PW_Plant_1</strain>
    </source>
</reference>
<organism evidence="1 2">
    <name type="scientific">Diphasiastrum complanatum</name>
    <name type="common">Issler's clubmoss</name>
    <name type="synonym">Lycopodium complanatum</name>
    <dbReference type="NCBI Taxonomy" id="34168"/>
    <lineage>
        <taxon>Eukaryota</taxon>
        <taxon>Viridiplantae</taxon>
        <taxon>Streptophyta</taxon>
        <taxon>Embryophyta</taxon>
        <taxon>Tracheophyta</taxon>
        <taxon>Lycopodiopsida</taxon>
        <taxon>Lycopodiales</taxon>
        <taxon>Lycopodiaceae</taxon>
        <taxon>Lycopodioideae</taxon>
        <taxon>Diphasiastrum</taxon>
    </lineage>
</organism>
<protein>
    <submittedName>
        <fullName evidence="1">Uncharacterized protein</fullName>
    </submittedName>
</protein>
<sequence>MADNPFVICQYFNFGMWNFFLSMFHLGDSSVVASSAALKESIDTLWKAQLSVFVMLVLESFHNRLQALGEIVEKYLNIIDVNGGLSNIIYMILTGTGNAIISAPKPGSSNYLSAIGQLDWRTQLDRTIAIQHGGREIGGINHKFFPDNSVPEPVLMAELCIMSSKLAYENPETVKGIVTGTWNMNFVAQYNCWIEPQRVDATKVFLATDRQEEARVIVVAFRGTDPFNTFNWITDFDFSWYNLKNLGRVHVGFLEALGLGSRDNLETFAELQRRLLDPASPGSSMSGLPGNVTSTKLLAYDVVTQKLKELIQTHKDAKIYVTGHSLGGALACLYSALLYYAEEFELADRIGGVFTFGQPRVGDYEFVSFYNGKLTQPNRYFRVVYNNDVVPRVPFDNSISGFEHAGICRYFDSFYNGMLLAEVPNKNYFSIFYYLPMTISAILELLYNTLILPFLHGHDYLETKISTLFRTVGVLFPGIGSHSPVSYVNSVRLGTSSENLW</sequence>
<accession>A0ACC2BDC2</accession>
<gene>
    <name evidence="1" type="ORF">O6H91_16G071100</name>
</gene>
<evidence type="ECO:0000313" key="1">
    <source>
        <dbReference type="EMBL" id="KAJ7527794.1"/>
    </source>
</evidence>